<sequence length="95" mass="10315">MDVPELSAALGELPGFRVLVTAELNSPFDVATWPEVPTQDTAYRKTGHRRCSAFPSLGLTNAPCGRTAAGRNAIRLPVRSSGFSVVFRRRRTALT</sequence>
<proteinExistence type="predicted"/>
<accession>A0A837D834</accession>
<evidence type="ECO:0000313" key="2">
    <source>
        <dbReference type="Proteomes" id="UP000030848"/>
    </source>
</evidence>
<protein>
    <submittedName>
        <fullName evidence="1">Uncharacterized protein</fullName>
    </submittedName>
</protein>
<gene>
    <name evidence="1" type="ORF">MINT15_23140</name>
</gene>
<comment type="caution">
    <text evidence="1">The sequence shown here is derived from an EMBL/GenBank/DDBJ whole genome shotgun (WGS) entry which is preliminary data.</text>
</comment>
<dbReference type="Proteomes" id="UP000030848">
    <property type="component" value="Unassembled WGS sequence"/>
</dbReference>
<name>A0A837D834_9PSEU</name>
<dbReference type="EMBL" id="JRZE01000004">
    <property type="protein sequence ID" value="KHF44009.1"/>
    <property type="molecule type" value="Genomic_DNA"/>
</dbReference>
<reference evidence="1 2" key="1">
    <citation type="submission" date="2014-10" db="EMBL/GenBank/DDBJ databases">
        <title>Genome sequence of Micropolyspora internatus JCM3315.</title>
        <authorList>
            <person name="Shin S.-K."/>
            <person name="Yi H."/>
        </authorList>
    </citation>
    <scope>NUCLEOTIDE SEQUENCE [LARGE SCALE GENOMIC DNA]</scope>
    <source>
        <strain evidence="1 2">JCM 3315</strain>
    </source>
</reference>
<evidence type="ECO:0000313" key="1">
    <source>
        <dbReference type="EMBL" id="KHF44009.1"/>
    </source>
</evidence>
<organism evidence="1 2">
    <name type="scientific">Saccharomonospora viridis</name>
    <dbReference type="NCBI Taxonomy" id="1852"/>
    <lineage>
        <taxon>Bacteria</taxon>
        <taxon>Bacillati</taxon>
        <taxon>Actinomycetota</taxon>
        <taxon>Actinomycetes</taxon>
        <taxon>Pseudonocardiales</taxon>
        <taxon>Pseudonocardiaceae</taxon>
        <taxon>Saccharomonospora</taxon>
    </lineage>
</organism>
<dbReference type="AlphaFoldDB" id="A0A837D834"/>